<evidence type="ECO:0000313" key="9">
    <source>
        <dbReference type="EMBL" id="KAH7115007.1"/>
    </source>
</evidence>
<dbReference type="InterPro" id="IPR049326">
    <property type="entry name" value="Rhodopsin_dom_fungi"/>
</dbReference>
<dbReference type="PANTHER" id="PTHR33048">
    <property type="entry name" value="PTH11-LIKE INTEGRAL MEMBRANE PROTEIN (AFU_ORTHOLOGUE AFUA_5G11245)"/>
    <property type="match status" value="1"/>
</dbReference>
<comment type="subcellular location">
    <subcellularLocation>
        <location evidence="1">Membrane</location>
        <topology evidence="1">Multi-pass membrane protein</topology>
    </subcellularLocation>
</comment>
<organism evidence="9 10">
    <name type="scientific">Dendryphion nanum</name>
    <dbReference type="NCBI Taxonomy" id="256645"/>
    <lineage>
        <taxon>Eukaryota</taxon>
        <taxon>Fungi</taxon>
        <taxon>Dikarya</taxon>
        <taxon>Ascomycota</taxon>
        <taxon>Pezizomycotina</taxon>
        <taxon>Dothideomycetes</taxon>
        <taxon>Pleosporomycetidae</taxon>
        <taxon>Pleosporales</taxon>
        <taxon>Torulaceae</taxon>
        <taxon>Dendryphion</taxon>
    </lineage>
</organism>
<feature type="transmembrane region" description="Helical" evidence="7">
    <location>
        <begin position="12"/>
        <end position="32"/>
    </location>
</feature>
<feature type="transmembrane region" description="Helical" evidence="7">
    <location>
        <begin position="102"/>
        <end position="125"/>
    </location>
</feature>
<dbReference type="PANTHER" id="PTHR33048:SF57">
    <property type="entry name" value="INTEGRAL MEMBRANE PROTEIN-RELATED"/>
    <property type="match status" value="1"/>
</dbReference>
<evidence type="ECO:0000259" key="8">
    <source>
        <dbReference type="Pfam" id="PF20684"/>
    </source>
</evidence>
<dbReference type="OrthoDB" id="10017208at2759"/>
<sequence>MNPIGVQHNPRGLRLIIVLSVFLLLAIISVGLRLWGRRIQRKSLVFNDYAIMVGLLFTCILYGIEVEAVVECGFGLHVTQIYMAAGLPTIVKGGKLAFAADIMWNASITTIKLSILHLYLSIFIIPSFRRICWITGAVCLVCGCAFIVTAFLICKPVAFFWDKSILYGKCGNERIAYMVPGVINMALDIVIFSLPMPLLWGLQLPTAKKLATTFVFGIGLGICLIAGIRLKFVLALNYEDFTYSIIDFAIFGPLEPMLGIISACLPMLPPILARFSKNKRLLAWRSKGDSGVNGAGSSGKQSAVQTFGSKGALRTFGSSGPMRTFGNSGSRDESGFDKLDDEGDYPLVEYAARSVSPVGDDNRIKCTTRVTVNSSTASVAREQV</sequence>
<name>A0A9P9ICM1_9PLEO</name>
<gene>
    <name evidence="9" type="ORF">B0J11DRAFT_539612</name>
</gene>
<keyword evidence="4 7" id="KW-0472">Membrane</keyword>
<protein>
    <recommendedName>
        <fullName evidence="8">Rhodopsin domain-containing protein</fullName>
    </recommendedName>
</protein>
<feature type="transmembrane region" description="Helical" evidence="7">
    <location>
        <begin position="44"/>
        <end position="64"/>
    </location>
</feature>
<reference evidence="9" key="1">
    <citation type="journal article" date="2021" name="Nat. Commun.">
        <title>Genetic determinants of endophytism in the Arabidopsis root mycobiome.</title>
        <authorList>
            <person name="Mesny F."/>
            <person name="Miyauchi S."/>
            <person name="Thiergart T."/>
            <person name="Pickel B."/>
            <person name="Atanasova L."/>
            <person name="Karlsson M."/>
            <person name="Huettel B."/>
            <person name="Barry K.W."/>
            <person name="Haridas S."/>
            <person name="Chen C."/>
            <person name="Bauer D."/>
            <person name="Andreopoulos W."/>
            <person name="Pangilinan J."/>
            <person name="LaButti K."/>
            <person name="Riley R."/>
            <person name="Lipzen A."/>
            <person name="Clum A."/>
            <person name="Drula E."/>
            <person name="Henrissat B."/>
            <person name="Kohler A."/>
            <person name="Grigoriev I.V."/>
            <person name="Martin F.M."/>
            <person name="Hacquard S."/>
        </authorList>
    </citation>
    <scope>NUCLEOTIDE SEQUENCE</scope>
    <source>
        <strain evidence="9">MPI-CAGE-CH-0243</strain>
    </source>
</reference>
<accession>A0A9P9ICM1</accession>
<evidence type="ECO:0000256" key="2">
    <source>
        <dbReference type="ARBA" id="ARBA00022692"/>
    </source>
</evidence>
<dbReference type="Pfam" id="PF20684">
    <property type="entry name" value="Fung_rhodopsin"/>
    <property type="match status" value="1"/>
</dbReference>
<feature type="transmembrane region" description="Helical" evidence="7">
    <location>
        <begin position="256"/>
        <end position="275"/>
    </location>
</feature>
<feature type="transmembrane region" description="Helical" evidence="7">
    <location>
        <begin position="181"/>
        <end position="202"/>
    </location>
</feature>
<dbReference type="AlphaFoldDB" id="A0A9P9ICM1"/>
<dbReference type="GO" id="GO:0016020">
    <property type="term" value="C:membrane"/>
    <property type="evidence" value="ECO:0007669"/>
    <property type="project" value="UniProtKB-SubCell"/>
</dbReference>
<dbReference type="EMBL" id="JAGMWT010000016">
    <property type="protein sequence ID" value="KAH7115007.1"/>
    <property type="molecule type" value="Genomic_DNA"/>
</dbReference>
<feature type="transmembrane region" description="Helical" evidence="7">
    <location>
        <begin position="137"/>
        <end position="161"/>
    </location>
</feature>
<evidence type="ECO:0000256" key="6">
    <source>
        <dbReference type="SAM" id="MobiDB-lite"/>
    </source>
</evidence>
<evidence type="ECO:0000256" key="3">
    <source>
        <dbReference type="ARBA" id="ARBA00022989"/>
    </source>
</evidence>
<evidence type="ECO:0000313" key="10">
    <source>
        <dbReference type="Proteomes" id="UP000700596"/>
    </source>
</evidence>
<keyword evidence="10" id="KW-1185">Reference proteome</keyword>
<feature type="domain" description="Rhodopsin" evidence="8">
    <location>
        <begin position="32"/>
        <end position="273"/>
    </location>
</feature>
<keyword evidence="2 7" id="KW-0812">Transmembrane</keyword>
<proteinExistence type="inferred from homology"/>
<dbReference type="Proteomes" id="UP000700596">
    <property type="component" value="Unassembled WGS sequence"/>
</dbReference>
<feature type="transmembrane region" description="Helical" evidence="7">
    <location>
        <begin position="214"/>
        <end position="236"/>
    </location>
</feature>
<dbReference type="InterPro" id="IPR052337">
    <property type="entry name" value="SAT4-like"/>
</dbReference>
<keyword evidence="3 7" id="KW-1133">Transmembrane helix</keyword>
<feature type="region of interest" description="Disordered" evidence="6">
    <location>
        <begin position="312"/>
        <end position="338"/>
    </location>
</feature>
<evidence type="ECO:0000256" key="7">
    <source>
        <dbReference type="SAM" id="Phobius"/>
    </source>
</evidence>
<evidence type="ECO:0000256" key="1">
    <source>
        <dbReference type="ARBA" id="ARBA00004141"/>
    </source>
</evidence>
<comment type="similarity">
    <text evidence="5">Belongs to the SAT4 family.</text>
</comment>
<evidence type="ECO:0000256" key="5">
    <source>
        <dbReference type="ARBA" id="ARBA00038359"/>
    </source>
</evidence>
<comment type="caution">
    <text evidence="9">The sequence shown here is derived from an EMBL/GenBank/DDBJ whole genome shotgun (WGS) entry which is preliminary data.</text>
</comment>
<evidence type="ECO:0000256" key="4">
    <source>
        <dbReference type="ARBA" id="ARBA00023136"/>
    </source>
</evidence>